<feature type="region of interest" description="Disordered" evidence="1">
    <location>
        <begin position="45"/>
        <end position="64"/>
    </location>
</feature>
<comment type="caution">
    <text evidence="3">The sequence shown here is derived from an EMBL/GenBank/DDBJ whole genome shotgun (WGS) entry which is preliminary data.</text>
</comment>
<organism evidence="3 4">
    <name type="scientific">Nesterenkonia massiliensis</name>
    <dbReference type="NCBI Taxonomy" id="1232429"/>
    <lineage>
        <taxon>Bacteria</taxon>
        <taxon>Bacillati</taxon>
        <taxon>Actinomycetota</taxon>
        <taxon>Actinomycetes</taxon>
        <taxon>Micrococcales</taxon>
        <taxon>Micrococcaceae</taxon>
        <taxon>Nesterenkonia</taxon>
    </lineage>
</organism>
<evidence type="ECO:0000313" key="3">
    <source>
        <dbReference type="EMBL" id="MCT1606344.1"/>
    </source>
</evidence>
<dbReference type="Pfam" id="PF01609">
    <property type="entry name" value="DDE_Tnp_1"/>
    <property type="match status" value="1"/>
</dbReference>
<sequence>MQIVWSSSKGSRDIEHIGSAHSEAELALLKASAYQRIAGEGQDQLDLGFDDESTKGSAGGSSSGIKVASMRMGPLIEALTAIYRGLGFEEATEGDEVFYQQVLARLVEPTSKLDSLRVIEEMGMTPVSYATVNRRLPVYATEQFRNQVSAALAARADLGPHALVLFDVSTLYFETDAGDGFREPGFSKERRLEPQVTIGLLTDAHGFPLKVTAFEGNKAETKTMIPVLEDFMATHQLEDITIVADAGMVSDANRKAIQAAKLSYIIGEKLPEVPYPIRKWIEDNPGQAPPNGMILSWPVYEGPAGQRRKSIIYYQYRENRAKRTLRGIDQQVAKAKQAVAGKAPVKRNRFVGIEGERRFLKEETEQKARDLAGWKAYITNLPPETASADYVIGAYHQLWHIEKAFRMSKHDLAARPVFHRQKDSIDAHLSIVTAALAVAQRLETLTGWSRKKFITTARRYREVTLEINGQHLVADTDLPDELAEKLSIIHDTIEGAH</sequence>
<dbReference type="InterPro" id="IPR012337">
    <property type="entry name" value="RNaseH-like_sf"/>
</dbReference>
<name>A0ABT2HNS3_9MICC</name>
<proteinExistence type="predicted"/>
<gene>
    <name evidence="3" type="ORF">M3B43_03180</name>
</gene>
<accession>A0ABT2HNS3</accession>
<dbReference type="InterPro" id="IPR002559">
    <property type="entry name" value="Transposase_11"/>
</dbReference>
<dbReference type="PANTHER" id="PTHR34614">
    <property type="match status" value="1"/>
</dbReference>
<reference evidence="3 4" key="1">
    <citation type="submission" date="2022-04" db="EMBL/GenBank/DDBJ databases">
        <title>Human microbiome associated bacterial genomes.</title>
        <authorList>
            <person name="Sandstrom S."/>
            <person name="Salamzade R."/>
            <person name="Kalan L.R."/>
        </authorList>
    </citation>
    <scope>NUCLEOTIDE SEQUENCE [LARGE SCALE GENOMIC DNA]</scope>
    <source>
        <strain evidence="4">p3-SID767</strain>
    </source>
</reference>
<dbReference type="EMBL" id="JALXMO010000004">
    <property type="protein sequence ID" value="MCT1606344.1"/>
    <property type="molecule type" value="Genomic_DNA"/>
</dbReference>
<evidence type="ECO:0000259" key="2">
    <source>
        <dbReference type="Pfam" id="PF01609"/>
    </source>
</evidence>
<dbReference type="Proteomes" id="UP001205046">
    <property type="component" value="Unassembled WGS sequence"/>
</dbReference>
<protein>
    <submittedName>
        <fullName evidence="3">IS1634 family transposase</fullName>
    </submittedName>
</protein>
<dbReference type="PANTHER" id="PTHR34614:SF2">
    <property type="entry name" value="TRANSPOSASE IS4-LIKE DOMAIN-CONTAINING PROTEIN"/>
    <property type="match status" value="1"/>
</dbReference>
<dbReference type="SUPFAM" id="SSF53098">
    <property type="entry name" value="Ribonuclease H-like"/>
    <property type="match status" value="1"/>
</dbReference>
<dbReference type="NCBIfam" id="NF033559">
    <property type="entry name" value="transpos_IS1634"/>
    <property type="match status" value="1"/>
</dbReference>
<evidence type="ECO:0000256" key="1">
    <source>
        <dbReference type="SAM" id="MobiDB-lite"/>
    </source>
</evidence>
<keyword evidence="4" id="KW-1185">Reference proteome</keyword>
<feature type="domain" description="Transposase IS4-like" evidence="2">
    <location>
        <begin position="163"/>
        <end position="436"/>
    </location>
</feature>
<evidence type="ECO:0000313" key="4">
    <source>
        <dbReference type="Proteomes" id="UP001205046"/>
    </source>
</evidence>
<dbReference type="InterPro" id="IPR047654">
    <property type="entry name" value="IS1634_transpos"/>
</dbReference>